<dbReference type="EMBL" id="BAAABU010000003">
    <property type="protein sequence ID" value="GAA0223041.1"/>
    <property type="molecule type" value="Genomic_DNA"/>
</dbReference>
<dbReference type="RefSeq" id="WP_343933553.1">
    <property type="nucleotide sequence ID" value="NZ_BAAABU010000003.1"/>
</dbReference>
<accession>A0ABN0TJB9</accession>
<dbReference type="PROSITE" id="PS51257">
    <property type="entry name" value="PROKAR_LIPOPROTEIN"/>
    <property type="match status" value="1"/>
</dbReference>
<protein>
    <recommendedName>
        <fullName evidence="4">ABC transporter substrate-binding protein</fullName>
    </recommendedName>
</protein>
<evidence type="ECO:0000313" key="3">
    <source>
        <dbReference type="Proteomes" id="UP001500416"/>
    </source>
</evidence>
<reference evidence="2 3" key="1">
    <citation type="journal article" date="2019" name="Int. J. Syst. Evol. Microbiol.">
        <title>The Global Catalogue of Microorganisms (GCM) 10K type strain sequencing project: providing services to taxonomists for standard genome sequencing and annotation.</title>
        <authorList>
            <consortium name="The Broad Institute Genomics Platform"/>
            <consortium name="The Broad Institute Genome Sequencing Center for Infectious Disease"/>
            <person name="Wu L."/>
            <person name="Ma J."/>
        </authorList>
    </citation>
    <scope>NUCLEOTIDE SEQUENCE [LARGE SCALE GENOMIC DNA]</scope>
    <source>
        <strain evidence="2 3">JCM 3380</strain>
    </source>
</reference>
<feature type="chain" id="PRO_5046334879" description="ABC transporter substrate-binding protein" evidence="1">
    <location>
        <begin position="23"/>
        <end position="107"/>
    </location>
</feature>
<proteinExistence type="predicted"/>
<comment type="caution">
    <text evidence="2">The sequence shown here is derived from an EMBL/GenBank/DDBJ whole genome shotgun (WGS) entry which is preliminary data.</text>
</comment>
<name>A0ABN0TJB9_9PSEU</name>
<evidence type="ECO:0008006" key="4">
    <source>
        <dbReference type="Google" id="ProtNLM"/>
    </source>
</evidence>
<sequence>MRKALAFLLVAGLLTACTDDPADPGQPVGPAEPGTLRVLAGSELADMRPVLEEAAKATGVSVEFSFTGTAGVSWSLGAADGGHLDRAVAAGVVDYGLMNGLLTGRAG</sequence>
<evidence type="ECO:0000256" key="1">
    <source>
        <dbReference type="SAM" id="SignalP"/>
    </source>
</evidence>
<organism evidence="2 3">
    <name type="scientific">Saccharothrix mutabilis subsp. mutabilis</name>
    <dbReference type="NCBI Taxonomy" id="66855"/>
    <lineage>
        <taxon>Bacteria</taxon>
        <taxon>Bacillati</taxon>
        <taxon>Actinomycetota</taxon>
        <taxon>Actinomycetes</taxon>
        <taxon>Pseudonocardiales</taxon>
        <taxon>Pseudonocardiaceae</taxon>
        <taxon>Saccharothrix</taxon>
    </lineage>
</organism>
<dbReference type="Proteomes" id="UP001500416">
    <property type="component" value="Unassembled WGS sequence"/>
</dbReference>
<keyword evidence="3" id="KW-1185">Reference proteome</keyword>
<keyword evidence="1" id="KW-0732">Signal</keyword>
<feature type="signal peptide" evidence="1">
    <location>
        <begin position="1"/>
        <end position="22"/>
    </location>
</feature>
<evidence type="ECO:0000313" key="2">
    <source>
        <dbReference type="EMBL" id="GAA0223041.1"/>
    </source>
</evidence>
<gene>
    <name evidence="2" type="ORF">GCM10010492_21490</name>
</gene>